<name>A0A839HDA0_9GAMM</name>
<comment type="caution">
    <text evidence="2">The sequence shown here is derived from an EMBL/GenBank/DDBJ whole genome shotgun (WGS) entry which is preliminary data.</text>
</comment>
<dbReference type="GO" id="GO:0009236">
    <property type="term" value="P:cobalamin biosynthetic process"/>
    <property type="evidence" value="ECO:0007669"/>
    <property type="project" value="InterPro"/>
</dbReference>
<dbReference type="AlphaFoldDB" id="A0A839HDA0"/>
<dbReference type="RefSeq" id="WP_182582118.1">
    <property type="nucleotide sequence ID" value="NZ_JABVCQ010000003.1"/>
</dbReference>
<dbReference type="SUPFAM" id="SSF159664">
    <property type="entry name" value="CobE/GbiG C-terminal domain-like"/>
    <property type="match status" value="1"/>
</dbReference>
<dbReference type="InterPro" id="IPR036518">
    <property type="entry name" value="CobE/GbiG_C_sf"/>
</dbReference>
<sequence>MNPQLPDLSRSRLALGLGCDRGTAFAALDQAIDAALTLIGAERNQIAVMATIDRKADELGLIELAAHYQWPVYYYSAAQLAQVTVSQPSETVRHYMQTPSVSAAAALLAAHAGANNTALQLEKYRWRAASGHHVTVSIAAMTVE</sequence>
<dbReference type="InterPro" id="IPR002750">
    <property type="entry name" value="CobE/GbiG_C"/>
</dbReference>
<dbReference type="PANTHER" id="PTHR37477">
    <property type="entry name" value="COBALT-PRECORRIN-5A HYDROLASE"/>
    <property type="match status" value="1"/>
</dbReference>
<dbReference type="InterPro" id="IPR052553">
    <property type="entry name" value="CbiG_hydrolase"/>
</dbReference>
<gene>
    <name evidence="2" type="ORF">HUK38_02035</name>
</gene>
<dbReference type="Gene3D" id="3.30.420.180">
    <property type="entry name" value="CobE/GbiG C-terminal domain"/>
    <property type="match status" value="1"/>
</dbReference>
<dbReference type="PANTHER" id="PTHR37477:SF1">
    <property type="entry name" value="COBALT-PRECORRIN-5A HYDROLASE"/>
    <property type="match status" value="1"/>
</dbReference>
<protein>
    <submittedName>
        <fullName evidence="2">Cobalamin biosynthesis protein</fullName>
    </submittedName>
</protein>
<proteinExistence type="predicted"/>
<evidence type="ECO:0000313" key="2">
    <source>
        <dbReference type="EMBL" id="MBB1125009.1"/>
    </source>
</evidence>
<accession>A0A839HDA0</accession>
<dbReference type="Pfam" id="PF01890">
    <property type="entry name" value="CbiG_C"/>
    <property type="match status" value="1"/>
</dbReference>
<evidence type="ECO:0000259" key="1">
    <source>
        <dbReference type="Pfam" id="PF01890"/>
    </source>
</evidence>
<feature type="domain" description="CobE/GbiG C-terminal" evidence="1">
    <location>
        <begin position="13"/>
        <end position="139"/>
    </location>
</feature>
<dbReference type="EMBL" id="JABVCQ010000003">
    <property type="protein sequence ID" value="MBB1125009.1"/>
    <property type="molecule type" value="Genomic_DNA"/>
</dbReference>
<keyword evidence="3" id="KW-1185">Reference proteome</keyword>
<evidence type="ECO:0000313" key="3">
    <source>
        <dbReference type="Proteomes" id="UP000548632"/>
    </source>
</evidence>
<organism evidence="2 3">
    <name type="scientific">Thiospirillum jenense</name>
    <dbReference type="NCBI Taxonomy" id="1653858"/>
    <lineage>
        <taxon>Bacteria</taxon>
        <taxon>Pseudomonadati</taxon>
        <taxon>Pseudomonadota</taxon>
        <taxon>Gammaproteobacteria</taxon>
        <taxon>Chromatiales</taxon>
        <taxon>Chromatiaceae</taxon>
        <taxon>Thiospirillum</taxon>
    </lineage>
</organism>
<reference evidence="2 3" key="1">
    <citation type="journal article" date="2020" name="Arch. Microbiol.">
        <title>The genome sequence of the giant phototrophic gammaproteobacterium Thiospirillum jenense gives insight into its physiological properties and phylogenetic relationships.</title>
        <authorList>
            <person name="Imhoff J.F."/>
            <person name="Meyer T.E."/>
            <person name="Kyndt J.A."/>
        </authorList>
    </citation>
    <scope>NUCLEOTIDE SEQUENCE [LARGE SCALE GENOMIC DNA]</scope>
    <source>
        <strain evidence="2 3">DSM 216</strain>
    </source>
</reference>
<dbReference type="Proteomes" id="UP000548632">
    <property type="component" value="Unassembled WGS sequence"/>
</dbReference>